<dbReference type="EMBL" id="JAWDGP010000612">
    <property type="protein sequence ID" value="KAK3798931.1"/>
    <property type="molecule type" value="Genomic_DNA"/>
</dbReference>
<dbReference type="AlphaFoldDB" id="A0AAE1E970"/>
<gene>
    <name evidence="1" type="ORF">RRG08_035559</name>
</gene>
<dbReference type="Proteomes" id="UP001283361">
    <property type="component" value="Unassembled WGS sequence"/>
</dbReference>
<accession>A0AAE1E970</accession>
<comment type="caution">
    <text evidence="1">The sequence shown here is derived from an EMBL/GenBank/DDBJ whole genome shotgun (WGS) entry which is preliminary data.</text>
</comment>
<organism evidence="1 2">
    <name type="scientific">Elysia crispata</name>
    <name type="common">lettuce slug</name>
    <dbReference type="NCBI Taxonomy" id="231223"/>
    <lineage>
        <taxon>Eukaryota</taxon>
        <taxon>Metazoa</taxon>
        <taxon>Spiralia</taxon>
        <taxon>Lophotrochozoa</taxon>
        <taxon>Mollusca</taxon>
        <taxon>Gastropoda</taxon>
        <taxon>Heterobranchia</taxon>
        <taxon>Euthyneura</taxon>
        <taxon>Panpulmonata</taxon>
        <taxon>Sacoglossa</taxon>
        <taxon>Placobranchoidea</taxon>
        <taxon>Plakobranchidae</taxon>
        <taxon>Elysia</taxon>
    </lineage>
</organism>
<proteinExistence type="predicted"/>
<sequence>MKSIALWVKTSELALFGERFTLPKRLALCSPRPPGPGNWRDFTNHLPIWAWRVCQSSQAFCARVDEHEDIA</sequence>
<evidence type="ECO:0000313" key="2">
    <source>
        <dbReference type="Proteomes" id="UP001283361"/>
    </source>
</evidence>
<evidence type="ECO:0000313" key="1">
    <source>
        <dbReference type="EMBL" id="KAK3798931.1"/>
    </source>
</evidence>
<keyword evidence="2" id="KW-1185">Reference proteome</keyword>
<name>A0AAE1E970_9GAST</name>
<reference evidence="1" key="1">
    <citation type="journal article" date="2023" name="G3 (Bethesda)">
        <title>A reference genome for the long-term kleptoplast-retaining sea slug Elysia crispata morphotype clarki.</title>
        <authorList>
            <person name="Eastman K.E."/>
            <person name="Pendleton A.L."/>
            <person name="Shaikh M.A."/>
            <person name="Suttiyut T."/>
            <person name="Ogas R."/>
            <person name="Tomko P."/>
            <person name="Gavelis G."/>
            <person name="Widhalm J.R."/>
            <person name="Wisecaver J.H."/>
        </authorList>
    </citation>
    <scope>NUCLEOTIDE SEQUENCE</scope>
    <source>
        <strain evidence="1">ECLA1</strain>
    </source>
</reference>
<protein>
    <submittedName>
        <fullName evidence="1">Uncharacterized protein</fullName>
    </submittedName>
</protein>